<feature type="chain" id="PRO_5007889628" description="Rhodanese domain-containing protein" evidence="1">
    <location>
        <begin position="23"/>
        <end position="129"/>
    </location>
</feature>
<dbReference type="AlphaFoldDB" id="A0A167KZY4"/>
<dbReference type="SUPFAM" id="SSF52821">
    <property type="entry name" value="Rhodanese/Cell cycle control phosphatase"/>
    <property type="match status" value="1"/>
</dbReference>
<name>A0A167KZY4_9GAMM</name>
<dbReference type="RefSeq" id="WP_063382004.1">
    <property type="nucleotide sequence ID" value="NZ_AUXX01000033.1"/>
</dbReference>
<dbReference type="InterPro" id="IPR001763">
    <property type="entry name" value="Rhodanese-like_dom"/>
</dbReference>
<protein>
    <recommendedName>
        <fullName evidence="2">Rhodanese domain-containing protein</fullName>
    </recommendedName>
</protein>
<dbReference type="SMART" id="SM00450">
    <property type="entry name" value="RHOD"/>
    <property type="match status" value="1"/>
</dbReference>
<feature type="signal peptide" evidence="1">
    <location>
        <begin position="1"/>
        <end position="22"/>
    </location>
</feature>
<comment type="caution">
    <text evidence="3">The sequence shown here is derived from an EMBL/GenBank/DDBJ whole genome shotgun (WGS) entry which is preliminary data.</text>
</comment>
<dbReference type="PANTHER" id="PTHR43031:SF1">
    <property type="entry name" value="PYRIDINE NUCLEOTIDE-DISULPHIDE OXIDOREDUCTASE"/>
    <property type="match status" value="1"/>
</dbReference>
<dbReference type="EMBL" id="AUXX01000033">
    <property type="protein sequence ID" value="KZN63588.1"/>
    <property type="molecule type" value="Genomic_DNA"/>
</dbReference>
<evidence type="ECO:0000313" key="3">
    <source>
        <dbReference type="EMBL" id="KZN63588.1"/>
    </source>
</evidence>
<dbReference type="InterPro" id="IPR050229">
    <property type="entry name" value="GlpE_sulfurtransferase"/>
</dbReference>
<keyword evidence="1" id="KW-0732">Signal</keyword>
<feature type="domain" description="Rhodanese" evidence="2">
    <location>
        <begin position="38"/>
        <end position="127"/>
    </location>
</feature>
<dbReference type="PROSITE" id="PS50206">
    <property type="entry name" value="RHODANESE_3"/>
    <property type="match status" value="1"/>
</dbReference>
<dbReference type="Gene3D" id="3.40.250.10">
    <property type="entry name" value="Rhodanese-like domain"/>
    <property type="match status" value="1"/>
</dbReference>
<gene>
    <name evidence="3" type="ORF">N478_23910</name>
</gene>
<dbReference type="PATRIC" id="fig|1365257.3.peg.3594"/>
<evidence type="ECO:0000313" key="4">
    <source>
        <dbReference type="Proteomes" id="UP000076661"/>
    </source>
</evidence>
<evidence type="ECO:0000259" key="2">
    <source>
        <dbReference type="PROSITE" id="PS50206"/>
    </source>
</evidence>
<proteinExistence type="predicted"/>
<accession>A0A167KZY4</accession>
<dbReference type="PANTHER" id="PTHR43031">
    <property type="entry name" value="FAD-DEPENDENT OXIDOREDUCTASE"/>
    <property type="match status" value="1"/>
</dbReference>
<dbReference type="Pfam" id="PF00581">
    <property type="entry name" value="Rhodanese"/>
    <property type="match status" value="1"/>
</dbReference>
<dbReference type="CDD" id="cd00158">
    <property type="entry name" value="RHOD"/>
    <property type="match status" value="1"/>
</dbReference>
<organism evidence="3 4">
    <name type="scientific">Pseudoalteromonas luteoviolacea S4060-1</name>
    <dbReference type="NCBI Taxonomy" id="1365257"/>
    <lineage>
        <taxon>Bacteria</taxon>
        <taxon>Pseudomonadati</taxon>
        <taxon>Pseudomonadota</taxon>
        <taxon>Gammaproteobacteria</taxon>
        <taxon>Alteromonadales</taxon>
        <taxon>Pseudoalteromonadaceae</taxon>
        <taxon>Pseudoalteromonas</taxon>
    </lineage>
</organism>
<reference evidence="3 4" key="1">
    <citation type="submission" date="2013-07" db="EMBL/GenBank/DDBJ databases">
        <title>Comparative Genomic and Metabolomic Analysis of Twelve Strains of Pseudoalteromonas luteoviolacea.</title>
        <authorList>
            <person name="Vynne N.G."/>
            <person name="Mansson M."/>
            <person name="Gram L."/>
        </authorList>
    </citation>
    <scope>NUCLEOTIDE SEQUENCE [LARGE SCALE GENOMIC DNA]</scope>
    <source>
        <strain evidence="3 4">S4060-1</strain>
    </source>
</reference>
<dbReference type="Proteomes" id="UP000076661">
    <property type="component" value="Unassembled WGS sequence"/>
</dbReference>
<evidence type="ECO:0000256" key="1">
    <source>
        <dbReference type="SAM" id="SignalP"/>
    </source>
</evidence>
<dbReference type="InterPro" id="IPR036873">
    <property type="entry name" value="Rhodanese-like_dom_sf"/>
</dbReference>
<sequence>MKQLINFFCVWLLITVSHLACANVASISANELIINQMSDVAFKIIDVRTPEEFAAGHIKGAINIPYDQIEAQTALLQTLKPYTLVVYCRSGRRARIFEDVLYKRGFNLQHLEGDFLAWKAAQLPLIRSN</sequence>